<dbReference type="Proteomes" id="UP000177026">
    <property type="component" value="Unassembled WGS sequence"/>
</dbReference>
<keyword evidence="6 8" id="KW-1133">Transmembrane helix</keyword>
<dbReference type="EMBL" id="MFZI01000030">
    <property type="protein sequence ID" value="OGK20778.1"/>
    <property type="molecule type" value="Genomic_DNA"/>
</dbReference>
<evidence type="ECO:0000256" key="6">
    <source>
        <dbReference type="ARBA" id="ARBA00022989"/>
    </source>
</evidence>
<comment type="caution">
    <text evidence="10">The sequence shown here is derived from an EMBL/GenBank/DDBJ whole genome shotgun (WGS) entry which is preliminary data.</text>
</comment>
<protein>
    <recommendedName>
        <fullName evidence="9">Glycosyltransferase RgtA/B/C/D-like domain-containing protein</fullName>
    </recommendedName>
</protein>
<dbReference type="GO" id="GO:0016763">
    <property type="term" value="F:pentosyltransferase activity"/>
    <property type="evidence" value="ECO:0007669"/>
    <property type="project" value="TreeGrafter"/>
</dbReference>
<evidence type="ECO:0000256" key="7">
    <source>
        <dbReference type="ARBA" id="ARBA00023136"/>
    </source>
</evidence>
<feature type="transmembrane region" description="Helical" evidence="8">
    <location>
        <begin position="110"/>
        <end position="126"/>
    </location>
</feature>
<feature type="transmembrane region" description="Helical" evidence="8">
    <location>
        <begin position="57"/>
        <end position="76"/>
    </location>
</feature>
<dbReference type="PANTHER" id="PTHR33908">
    <property type="entry name" value="MANNOSYLTRANSFERASE YKCB-RELATED"/>
    <property type="match status" value="1"/>
</dbReference>
<dbReference type="GO" id="GO:0005886">
    <property type="term" value="C:plasma membrane"/>
    <property type="evidence" value="ECO:0007669"/>
    <property type="project" value="UniProtKB-SubCell"/>
</dbReference>
<sequence>MNKKTLLLLFFCILLSFFLNVYNLENYPPSVHCDELFTANAGKQIATGETQSLISTSWWGVPAPAFILHAASYFLFGDTITAARVPSAILGTLTLLPLFIMTLLMFNRTIAFISLILLFTSHWWLAITRVGSLNVMSIFTEVVVFLLLYLGFLKKKKSIFFAIGILIGLGNYQYLVFKIVPVLVIFLFFHQLIRVREDRKRLITFFAITVVTAVIVYMPMIVYYAKNPSTILGRVGSSYIFSDDPNTIQHMEAANKTKNRMAWLINNIKRSSDLSENSGDTSTQYGYRGRLLDLLTLTLFLLGQLIALKNLKKVQYFLLLIWFWLTYFAFTMLTVDPVTYHRIVGLFPAVYIFVGISLYSIIQTIKRRIPNIPILESLPYLFLTIIMCTIVFINLKIYFFDNPRNNIQLFQKRPGMYVSEYLKTLSHDYRVILLSEPVIYPEDCVFWYFTPSLPITSLVDSAPLPEMNGPKVFVVSNQYKNRLEEIQRKYPGGTTRRIEDNSGYIYTTPYNK</sequence>
<evidence type="ECO:0000259" key="9">
    <source>
        <dbReference type="Pfam" id="PF13231"/>
    </source>
</evidence>
<evidence type="ECO:0000256" key="3">
    <source>
        <dbReference type="ARBA" id="ARBA00022676"/>
    </source>
</evidence>
<dbReference type="AlphaFoldDB" id="A0A1F7GPC0"/>
<dbReference type="Pfam" id="PF13231">
    <property type="entry name" value="PMT_2"/>
    <property type="match status" value="1"/>
</dbReference>
<keyword evidence="3" id="KW-0328">Glycosyltransferase</keyword>
<feature type="transmembrane region" description="Helical" evidence="8">
    <location>
        <begin position="315"/>
        <end position="333"/>
    </location>
</feature>
<organism evidence="10 11">
    <name type="scientific">Candidatus Roizmanbacteria bacterium RIFCSPHIGHO2_01_FULL_39_8</name>
    <dbReference type="NCBI Taxonomy" id="1802033"/>
    <lineage>
        <taxon>Bacteria</taxon>
        <taxon>Candidatus Roizmaniibacteriota</taxon>
    </lineage>
</organism>
<feature type="transmembrane region" description="Helical" evidence="8">
    <location>
        <begin position="291"/>
        <end position="308"/>
    </location>
</feature>
<keyword evidence="2" id="KW-1003">Cell membrane</keyword>
<name>A0A1F7GPC0_9BACT</name>
<gene>
    <name evidence="10" type="ORF">A2866_00040</name>
</gene>
<proteinExistence type="predicted"/>
<evidence type="ECO:0000256" key="8">
    <source>
        <dbReference type="SAM" id="Phobius"/>
    </source>
</evidence>
<dbReference type="PANTHER" id="PTHR33908:SF11">
    <property type="entry name" value="MEMBRANE PROTEIN"/>
    <property type="match status" value="1"/>
</dbReference>
<feature type="transmembrane region" description="Helical" evidence="8">
    <location>
        <begin position="159"/>
        <end position="190"/>
    </location>
</feature>
<keyword evidence="4" id="KW-0808">Transferase</keyword>
<dbReference type="InterPro" id="IPR050297">
    <property type="entry name" value="LipidA_mod_glycosyltrf_83"/>
</dbReference>
<evidence type="ECO:0000256" key="1">
    <source>
        <dbReference type="ARBA" id="ARBA00004651"/>
    </source>
</evidence>
<feature type="transmembrane region" description="Helical" evidence="8">
    <location>
        <begin position="339"/>
        <end position="359"/>
    </location>
</feature>
<accession>A0A1F7GPC0</accession>
<evidence type="ECO:0000256" key="5">
    <source>
        <dbReference type="ARBA" id="ARBA00022692"/>
    </source>
</evidence>
<evidence type="ECO:0000256" key="4">
    <source>
        <dbReference type="ARBA" id="ARBA00022679"/>
    </source>
</evidence>
<feature type="transmembrane region" description="Helical" evidence="8">
    <location>
        <begin position="88"/>
        <end position="104"/>
    </location>
</feature>
<feature type="domain" description="Glycosyltransferase RgtA/B/C/D-like" evidence="9">
    <location>
        <begin position="68"/>
        <end position="221"/>
    </location>
</feature>
<feature type="transmembrane region" description="Helical" evidence="8">
    <location>
        <begin position="380"/>
        <end position="400"/>
    </location>
</feature>
<evidence type="ECO:0000313" key="10">
    <source>
        <dbReference type="EMBL" id="OGK20778.1"/>
    </source>
</evidence>
<dbReference type="InterPro" id="IPR038731">
    <property type="entry name" value="RgtA/B/C-like"/>
</dbReference>
<evidence type="ECO:0000256" key="2">
    <source>
        <dbReference type="ARBA" id="ARBA00022475"/>
    </source>
</evidence>
<feature type="transmembrane region" description="Helical" evidence="8">
    <location>
        <begin position="202"/>
        <end position="225"/>
    </location>
</feature>
<feature type="transmembrane region" description="Helical" evidence="8">
    <location>
        <begin position="133"/>
        <end position="153"/>
    </location>
</feature>
<reference evidence="10 11" key="1">
    <citation type="journal article" date="2016" name="Nat. Commun.">
        <title>Thousands of microbial genomes shed light on interconnected biogeochemical processes in an aquifer system.</title>
        <authorList>
            <person name="Anantharaman K."/>
            <person name="Brown C.T."/>
            <person name="Hug L.A."/>
            <person name="Sharon I."/>
            <person name="Castelle C.J."/>
            <person name="Probst A.J."/>
            <person name="Thomas B.C."/>
            <person name="Singh A."/>
            <person name="Wilkins M.J."/>
            <person name="Karaoz U."/>
            <person name="Brodie E.L."/>
            <person name="Williams K.H."/>
            <person name="Hubbard S.S."/>
            <person name="Banfield J.F."/>
        </authorList>
    </citation>
    <scope>NUCLEOTIDE SEQUENCE [LARGE SCALE GENOMIC DNA]</scope>
</reference>
<keyword evidence="5 8" id="KW-0812">Transmembrane</keyword>
<comment type="subcellular location">
    <subcellularLocation>
        <location evidence="1">Cell membrane</location>
        <topology evidence="1">Multi-pass membrane protein</topology>
    </subcellularLocation>
</comment>
<keyword evidence="7 8" id="KW-0472">Membrane</keyword>
<dbReference type="GO" id="GO:0009103">
    <property type="term" value="P:lipopolysaccharide biosynthetic process"/>
    <property type="evidence" value="ECO:0007669"/>
    <property type="project" value="UniProtKB-ARBA"/>
</dbReference>
<evidence type="ECO:0000313" key="11">
    <source>
        <dbReference type="Proteomes" id="UP000177026"/>
    </source>
</evidence>